<gene>
    <name evidence="4" type="ORF">GA0070564_103427</name>
</gene>
<sequence length="122" mass="12387">MLLWVGGLLALGWWLFTIGMEQWAASYSPGDAGSADLGRRASDAAVFLGLLAAGGPLLIALVASEMRLRRTAIGFLVLAVAVGVPALALGAVAYRDPSPPPPATTVPGCRELSGGDTRCPGG</sequence>
<evidence type="ECO:0000313" key="5">
    <source>
        <dbReference type="Proteomes" id="UP000199504"/>
    </source>
</evidence>
<feature type="region of interest" description="Disordered" evidence="1">
    <location>
        <begin position="97"/>
        <end position="122"/>
    </location>
</feature>
<dbReference type="EMBL" id="FMCX01000003">
    <property type="protein sequence ID" value="SCF13561.1"/>
    <property type="molecule type" value="Genomic_DNA"/>
</dbReference>
<dbReference type="Pfam" id="PF19747">
    <property type="entry name" value="DUF6234"/>
    <property type="match status" value="1"/>
</dbReference>
<name>A0A1C4XZM1_9ACTN</name>
<feature type="transmembrane region" description="Helical" evidence="2">
    <location>
        <begin position="44"/>
        <end position="63"/>
    </location>
</feature>
<proteinExistence type="predicted"/>
<evidence type="ECO:0000256" key="2">
    <source>
        <dbReference type="SAM" id="Phobius"/>
    </source>
</evidence>
<dbReference type="Proteomes" id="UP000199504">
    <property type="component" value="Unassembled WGS sequence"/>
</dbReference>
<feature type="domain" description="DUF6234" evidence="3">
    <location>
        <begin position="9"/>
        <end position="116"/>
    </location>
</feature>
<keyword evidence="5" id="KW-1185">Reference proteome</keyword>
<feature type="transmembrane region" description="Helical" evidence="2">
    <location>
        <begin position="75"/>
        <end position="94"/>
    </location>
</feature>
<reference evidence="5" key="1">
    <citation type="submission" date="2016-06" db="EMBL/GenBank/DDBJ databases">
        <authorList>
            <person name="Varghese N."/>
            <person name="Submissions Spin"/>
        </authorList>
    </citation>
    <scope>NUCLEOTIDE SEQUENCE [LARGE SCALE GENOMIC DNA]</scope>
    <source>
        <strain evidence="5">DSM 44830</strain>
    </source>
</reference>
<evidence type="ECO:0000256" key="1">
    <source>
        <dbReference type="SAM" id="MobiDB-lite"/>
    </source>
</evidence>
<keyword evidence="2" id="KW-1133">Transmembrane helix</keyword>
<evidence type="ECO:0000313" key="4">
    <source>
        <dbReference type="EMBL" id="SCF13561.1"/>
    </source>
</evidence>
<organism evidence="4 5">
    <name type="scientific">Micromonospora mirobrigensis</name>
    <dbReference type="NCBI Taxonomy" id="262898"/>
    <lineage>
        <taxon>Bacteria</taxon>
        <taxon>Bacillati</taxon>
        <taxon>Actinomycetota</taxon>
        <taxon>Actinomycetes</taxon>
        <taxon>Micromonosporales</taxon>
        <taxon>Micromonosporaceae</taxon>
        <taxon>Micromonospora</taxon>
    </lineage>
</organism>
<keyword evidence="2" id="KW-0812">Transmembrane</keyword>
<dbReference type="AlphaFoldDB" id="A0A1C4XZM1"/>
<protein>
    <recommendedName>
        <fullName evidence="3">DUF6234 domain-containing protein</fullName>
    </recommendedName>
</protein>
<keyword evidence="2" id="KW-0472">Membrane</keyword>
<dbReference type="InterPro" id="IPR046201">
    <property type="entry name" value="DUF6234"/>
</dbReference>
<evidence type="ECO:0000259" key="3">
    <source>
        <dbReference type="Pfam" id="PF19747"/>
    </source>
</evidence>
<accession>A0A1C4XZM1</accession>